<name>A0AA87ZX32_FICCA</name>
<evidence type="ECO:0000313" key="11">
    <source>
        <dbReference type="Proteomes" id="UP001187192"/>
    </source>
</evidence>
<keyword evidence="1" id="KW-0723">Serine/threonine-protein kinase</keyword>
<keyword evidence="8" id="KW-0812">Transmembrane</keyword>
<keyword evidence="7" id="KW-1015">Disulfide bond</keyword>
<feature type="domain" description="S-locus glycoprotein" evidence="9">
    <location>
        <begin position="21"/>
        <end position="121"/>
    </location>
</feature>
<dbReference type="Proteomes" id="UP001187192">
    <property type="component" value="Unassembled WGS sequence"/>
</dbReference>
<proteinExistence type="predicted"/>
<keyword evidence="8" id="KW-0472">Membrane</keyword>
<dbReference type="InterPro" id="IPR000858">
    <property type="entry name" value="S_locus_glycoprot_dom"/>
</dbReference>
<organism evidence="10 11">
    <name type="scientific">Ficus carica</name>
    <name type="common">Common fig</name>
    <dbReference type="NCBI Taxonomy" id="3494"/>
    <lineage>
        <taxon>Eukaryota</taxon>
        <taxon>Viridiplantae</taxon>
        <taxon>Streptophyta</taxon>
        <taxon>Embryophyta</taxon>
        <taxon>Tracheophyta</taxon>
        <taxon>Spermatophyta</taxon>
        <taxon>Magnoliopsida</taxon>
        <taxon>eudicotyledons</taxon>
        <taxon>Gunneridae</taxon>
        <taxon>Pentapetalae</taxon>
        <taxon>rosids</taxon>
        <taxon>fabids</taxon>
        <taxon>Rosales</taxon>
        <taxon>Moraceae</taxon>
        <taxon>Ficeae</taxon>
        <taxon>Ficus</taxon>
    </lineage>
</organism>
<feature type="transmembrane region" description="Helical" evidence="8">
    <location>
        <begin position="189"/>
        <end position="211"/>
    </location>
</feature>
<dbReference type="PANTHER" id="PTHR27002:SF1111">
    <property type="entry name" value="NON-SPECIFIC SERINE_THREONINE PROTEIN KINASE"/>
    <property type="match status" value="1"/>
</dbReference>
<keyword evidence="8" id="KW-1133">Transmembrane helix</keyword>
<evidence type="ECO:0000313" key="10">
    <source>
        <dbReference type="EMBL" id="GMN33556.1"/>
    </source>
</evidence>
<evidence type="ECO:0000256" key="8">
    <source>
        <dbReference type="SAM" id="Phobius"/>
    </source>
</evidence>
<gene>
    <name evidence="10" type="ORF">TIFTF001_041908</name>
</gene>
<dbReference type="GO" id="GO:0004674">
    <property type="term" value="F:protein serine/threonine kinase activity"/>
    <property type="evidence" value="ECO:0007669"/>
    <property type="project" value="UniProtKB-KW"/>
</dbReference>
<dbReference type="EMBL" id="BTGU01002068">
    <property type="protein sequence ID" value="GMN33556.1"/>
    <property type="molecule type" value="Genomic_DNA"/>
</dbReference>
<dbReference type="PANTHER" id="PTHR27002">
    <property type="entry name" value="RECEPTOR-LIKE SERINE/THREONINE-PROTEIN KINASE SD1-8"/>
    <property type="match status" value="1"/>
</dbReference>
<reference evidence="10" key="1">
    <citation type="submission" date="2023-07" db="EMBL/GenBank/DDBJ databases">
        <title>draft genome sequence of fig (Ficus carica).</title>
        <authorList>
            <person name="Takahashi T."/>
            <person name="Nishimura K."/>
        </authorList>
    </citation>
    <scope>NUCLEOTIDE SEQUENCE</scope>
</reference>
<dbReference type="GO" id="GO:0005886">
    <property type="term" value="C:plasma membrane"/>
    <property type="evidence" value="ECO:0007669"/>
    <property type="project" value="TreeGrafter"/>
</dbReference>
<dbReference type="Gene3D" id="1.10.510.10">
    <property type="entry name" value="Transferase(Phosphotransferase) domain 1"/>
    <property type="match status" value="1"/>
</dbReference>
<accession>A0AA87ZX32</accession>
<evidence type="ECO:0000256" key="2">
    <source>
        <dbReference type="ARBA" id="ARBA00022679"/>
    </source>
</evidence>
<evidence type="ECO:0000256" key="3">
    <source>
        <dbReference type="ARBA" id="ARBA00022729"/>
    </source>
</evidence>
<keyword evidence="3" id="KW-0732">Signal</keyword>
<evidence type="ECO:0000256" key="7">
    <source>
        <dbReference type="ARBA" id="ARBA00023157"/>
    </source>
</evidence>
<dbReference type="Pfam" id="PF00954">
    <property type="entry name" value="S_locus_glycop"/>
    <property type="match status" value="1"/>
</dbReference>
<keyword evidence="11" id="KW-1185">Reference proteome</keyword>
<evidence type="ECO:0000256" key="6">
    <source>
        <dbReference type="ARBA" id="ARBA00022840"/>
    </source>
</evidence>
<keyword evidence="4" id="KW-0547">Nucleotide-binding</keyword>
<comment type="caution">
    <text evidence="10">The sequence shown here is derived from an EMBL/GenBank/DDBJ whole genome shotgun (WGS) entry which is preliminary data.</text>
</comment>
<dbReference type="GO" id="GO:0005524">
    <property type="term" value="F:ATP binding"/>
    <property type="evidence" value="ECO:0007669"/>
    <property type="project" value="UniProtKB-KW"/>
</dbReference>
<evidence type="ECO:0000256" key="1">
    <source>
        <dbReference type="ARBA" id="ARBA00022527"/>
    </source>
</evidence>
<evidence type="ECO:0000259" key="9">
    <source>
        <dbReference type="Pfam" id="PF00954"/>
    </source>
</evidence>
<sequence>MELYPNQSSYNIVWNRSRRYWTSGSWNGKTFSLMPEMNRGYFYDFKFVSNDNETYFTYSVYNTSIQTSLIVMDVSGMIKQKNWMPSTGWTFFYSQPKQQCEDAWDLEDYSDGCKRETELQCGSSNLDDEEVDRFQEISSVSLPVNEASVLDLLNLKNLTEGDSNGSPLYFRLAAHPKESSRSQNRRCNILFIGIISSAVIISCAACPVYYLRRKKLAKKRGNRRNIQGNRVANLYDSESRIKDFLLSEHFREDEKKGIEVPFVVLESILAATDNYSEANKLAEGGLGPAWKLWNENKAIDLMDPTLSENCNENESLGCFNVRLLCVQDDASDRPTMSNVLFMFGNESGGLPSPKQPAFVVRRSVSSKGSAEKPLSNNQ</sequence>
<dbReference type="AlphaFoldDB" id="A0AA87ZX32"/>
<evidence type="ECO:0000256" key="4">
    <source>
        <dbReference type="ARBA" id="ARBA00022741"/>
    </source>
</evidence>
<keyword evidence="2" id="KW-0808">Transferase</keyword>
<protein>
    <recommendedName>
        <fullName evidence="9">S-locus glycoprotein domain-containing protein</fullName>
    </recommendedName>
</protein>
<dbReference type="GO" id="GO:0048544">
    <property type="term" value="P:recognition of pollen"/>
    <property type="evidence" value="ECO:0007669"/>
    <property type="project" value="InterPro"/>
</dbReference>
<evidence type="ECO:0000256" key="5">
    <source>
        <dbReference type="ARBA" id="ARBA00022777"/>
    </source>
</evidence>
<keyword evidence="6" id="KW-0067">ATP-binding</keyword>
<keyword evidence="5" id="KW-0418">Kinase</keyword>